<gene>
    <name evidence="2" type="ORF">AURDEDRAFT_73732</name>
</gene>
<dbReference type="KEGG" id="adl:AURDEDRAFT_73732"/>
<sequence>MLRKSALRGYSIEGLREKLIATLYADDTTVYLNADDSFELLQTILDKWCLAAGARFNTKKTEIIPLGTAEFRTSLIESRQLKQGDAIFPDGIRIARDGEATRILGTWPGNNVGTVNAWTVVIDRVRNTLSKWSRKNPTLAGKSILARVIAGGHTQFLAATQGMPLQVEKRLDKAVLDFIWDGRKSHPINMDVLRRQREDGGLGLFHAAGRNDAQYLTWLGSYLKPAHERPLWCFIADRILLGAMTRTARTTARRAAPSHTGARDSPETYWARWPPNGTRRRLRGQ</sequence>
<dbReference type="EMBL" id="JH687850">
    <property type="protein sequence ID" value="EJD36913.1"/>
    <property type="molecule type" value="Genomic_DNA"/>
</dbReference>
<dbReference type="InParanoid" id="J0LGM3"/>
<dbReference type="Proteomes" id="UP000006514">
    <property type="component" value="Unassembled WGS sequence"/>
</dbReference>
<organism evidence="2 3">
    <name type="scientific">Auricularia subglabra (strain TFB-10046 / SS5)</name>
    <name type="common">White-rot fungus</name>
    <name type="synonym">Auricularia delicata (strain TFB10046)</name>
    <dbReference type="NCBI Taxonomy" id="717982"/>
    <lineage>
        <taxon>Eukaryota</taxon>
        <taxon>Fungi</taxon>
        <taxon>Dikarya</taxon>
        <taxon>Basidiomycota</taxon>
        <taxon>Agaricomycotina</taxon>
        <taxon>Agaricomycetes</taxon>
        <taxon>Auriculariales</taxon>
        <taxon>Auriculariaceae</taxon>
        <taxon>Auricularia</taxon>
    </lineage>
</organism>
<evidence type="ECO:0000313" key="2">
    <source>
        <dbReference type="EMBL" id="EJD36913.1"/>
    </source>
</evidence>
<feature type="region of interest" description="Disordered" evidence="1">
    <location>
        <begin position="250"/>
        <end position="285"/>
    </location>
</feature>
<reference evidence="3" key="1">
    <citation type="journal article" date="2012" name="Science">
        <title>The Paleozoic origin of enzymatic lignin decomposition reconstructed from 31 fungal genomes.</title>
        <authorList>
            <person name="Floudas D."/>
            <person name="Binder M."/>
            <person name="Riley R."/>
            <person name="Barry K."/>
            <person name="Blanchette R.A."/>
            <person name="Henrissat B."/>
            <person name="Martinez A.T."/>
            <person name="Otillar R."/>
            <person name="Spatafora J.W."/>
            <person name="Yadav J.S."/>
            <person name="Aerts A."/>
            <person name="Benoit I."/>
            <person name="Boyd A."/>
            <person name="Carlson A."/>
            <person name="Copeland A."/>
            <person name="Coutinho P.M."/>
            <person name="de Vries R.P."/>
            <person name="Ferreira P."/>
            <person name="Findley K."/>
            <person name="Foster B."/>
            <person name="Gaskell J."/>
            <person name="Glotzer D."/>
            <person name="Gorecki P."/>
            <person name="Heitman J."/>
            <person name="Hesse C."/>
            <person name="Hori C."/>
            <person name="Igarashi K."/>
            <person name="Jurgens J.A."/>
            <person name="Kallen N."/>
            <person name="Kersten P."/>
            <person name="Kohler A."/>
            <person name="Kuees U."/>
            <person name="Kumar T.K.A."/>
            <person name="Kuo A."/>
            <person name="LaButti K."/>
            <person name="Larrondo L.F."/>
            <person name="Lindquist E."/>
            <person name="Ling A."/>
            <person name="Lombard V."/>
            <person name="Lucas S."/>
            <person name="Lundell T."/>
            <person name="Martin R."/>
            <person name="McLaughlin D.J."/>
            <person name="Morgenstern I."/>
            <person name="Morin E."/>
            <person name="Murat C."/>
            <person name="Nagy L.G."/>
            <person name="Nolan M."/>
            <person name="Ohm R.A."/>
            <person name="Patyshakuliyeva A."/>
            <person name="Rokas A."/>
            <person name="Ruiz-Duenas F.J."/>
            <person name="Sabat G."/>
            <person name="Salamov A."/>
            <person name="Samejima M."/>
            <person name="Schmutz J."/>
            <person name="Slot J.C."/>
            <person name="St John F."/>
            <person name="Stenlid J."/>
            <person name="Sun H."/>
            <person name="Sun S."/>
            <person name="Syed K."/>
            <person name="Tsang A."/>
            <person name="Wiebenga A."/>
            <person name="Young D."/>
            <person name="Pisabarro A."/>
            <person name="Eastwood D.C."/>
            <person name="Martin F."/>
            <person name="Cullen D."/>
            <person name="Grigoriev I.V."/>
            <person name="Hibbett D.S."/>
        </authorList>
    </citation>
    <scope>NUCLEOTIDE SEQUENCE [LARGE SCALE GENOMIC DNA]</scope>
    <source>
        <strain evidence="3">TFB10046</strain>
    </source>
</reference>
<protein>
    <recommendedName>
        <fullName evidence="4">Reverse transcriptase domain-containing protein</fullName>
    </recommendedName>
</protein>
<name>J0LGM3_AURST</name>
<evidence type="ECO:0000256" key="1">
    <source>
        <dbReference type="SAM" id="MobiDB-lite"/>
    </source>
</evidence>
<dbReference type="OrthoDB" id="2205812at2759"/>
<dbReference type="OMA" id="AHERPLW"/>
<dbReference type="eggNOG" id="ENOG502SCY7">
    <property type="taxonomic scope" value="Eukaryota"/>
</dbReference>
<evidence type="ECO:0000313" key="3">
    <source>
        <dbReference type="Proteomes" id="UP000006514"/>
    </source>
</evidence>
<keyword evidence="3" id="KW-1185">Reference proteome</keyword>
<dbReference type="AlphaFoldDB" id="J0LGM3"/>
<accession>J0LGM3</accession>
<evidence type="ECO:0008006" key="4">
    <source>
        <dbReference type="Google" id="ProtNLM"/>
    </source>
</evidence>
<proteinExistence type="predicted"/>